<organism evidence="1 2">
    <name type="scientific">Gaopeijia maritima</name>
    <dbReference type="NCBI Taxonomy" id="3119007"/>
    <lineage>
        <taxon>Bacteria</taxon>
        <taxon>Pseudomonadati</taxon>
        <taxon>Gemmatimonadota</taxon>
        <taxon>Longimicrobiia</taxon>
        <taxon>Gaopeijiales</taxon>
        <taxon>Gaopeijiaceae</taxon>
        <taxon>Gaopeijia</taxon>
    </lineage>
</organism>
<proteinExistence type="predicted"/>
<dbReference type="InterPro" id="IPR011330">
    <property type="entry name" value="Glyco_hydro/deAcase_b/a-brl"/>
</dbReference>
<dbReference type="RefSeq" id="WP_405278061.1">
    <property type="nucleotide sequence ID" value="NZ_JBBHLI010000001.1"/>
</dbReference>
<accession>A0ABU9E561</accession>
<dbReference type="SUPFAM" id="SSF88713">
    <property type="entry name" value="Glycoside hydrolase/deacetylase"/>
    <property type="match status" value="1"/>
</dbReference>
<reference evidence="1 2" key="1">
    <citation type="submission" date="2024-02" db="EMBL/GenBank/DDBJ databases">
        <title>A novel Gemmatimonadota bacterium.</title>
        <authorList>
            <person name="Du Z.-J."/>
            <person name="Ye Y.-Q."/>
        </authorList>
    </citation>
    <scope>NUCLEOTIDE SEQUENCE [LARGE SCALE GENOMIC DNA]</scope>
    <source>
        <strain evidence="1 2">DH-20</strain>
    </source>
</reference>
<dbReference type="Gene3D" id="3.20.20.370">
    <property type="entry name" value="Glycoside hydrolase/deacetylase"/>
    <property type="match status" value="1"/>
</dbReference>
<sequence>MPARGADGGTPVEGAPPAVVSIHDVGPDTLDPVAELLDGIRPRAGTAVSLLVVPGLDWSAADLDRLRAWQAEGFELAGHGWIHHGPPRTLWHRLHGWVISRDQAEHLSRSEGEIEALMRAGVEWFAAHDLGTPELYVPPAWALGAIGEAALRRLPYRRIEVLRGFMAMNAGGTPAVAPCPLIGFEADTRFRAGALTAFNAASIRWARLRHRPLRIGFHPHDLSLRLRDAALASLDRGWRFLTSQEAVAELTEETLDAHRAD</sequence>
<comment type="caution">
    <text evidence="1">The sequence shown here is derived from an EMBL/GenBank/DDBJ whole genome shotgun (WGS) entry which is preliminary data.</text>
</comment>
<name>A0ABU9E561_9BACT</name>
<gene>
    <name evidence="1" type="ORF">WI372_02455</name>
</gene>
<dbReference type="EMBL" id="JBBHLI010000001">
    <property type="protein sequence ID" value="MEK9499842.1"/>
    <property type="molecule type" value="Genomic_DNA"/>
</dbReference>
<evidence type="ECO:0000313" key="2">
    <source>
        <dbReference type="Proteomes" id="UP001484239"/>
    </source>
</evidence>
<protein>
    <submittedName>
        <fullName evidence="1">DUF2334 domain-containing protein</fullName>
    </submittedName>
</protein>
<evidence type="ECO:0000313" key="1">
    <source>
        <dbReference type="EMBL" id="MEK9499842.1"/>
    </source>
</evidence>
<dbReference type="Pfam" id="PF10096">
    <property type="entry name" value="DUF2334"/>
    <property type="match status" value="1"/>
</dbReference>
<dbReference type="InterPro" id="IPR018763">
    <property type="entry name" value="DUF2334"/>
</dbReference>
<keyword evidence="2" id="KW-1185">Reference proteome</keyword>
<dbReference type="Proteomes" id="UP001484239">
    <property type="component" value="Unassembled WGS sequence"/>
</dbReference>